<reference evidence="2 3" key="1">
    <citation type="submission" date="2023-07" db="EMBL/GenBank/DDBJ databases">
        <title>Sequencing the genomes of 1000 actinobacteria strains.</title>
        <authorList>
            <person name="Klenk H.-P."/>
        </authorList>
    </citation>
    <scope>NUCLEOTIDE SEQUENCE [LARGE SCALE GENOMIC DNA]</scope>
    <source>
        <strain evidence="2 3">DSM 44508</strain>
    </source>
</reference>
<keyword evidence="1" id="KW-0812">Transmembrane</keyword>
<dbReference type="Proteomes" id="UP001183619">
    <property type="component" value="Unassembled WGS sequence"/>
</dbReference>
<evidence type="ECO:0000313" key="3">
    <source>
        <dbReference type="Proteomes" id="UP001183619"/>
    </source>
</evidence>
<protein>
    <submittedName>
        <fullName evidence="2">Uncharacterized protein</fullName>
    </submittedName>
</protein>
<gene>
    <name evidence="2" type="ORF">J2S37_002326</name>
</gene>
<feature type="transmembrane region" description="Helical" evidence="1">
    <location>
        <begin position="30"/>
        <end position="49"/>
    </location>
</feature>
<dbReference type="EMBL" id="JAVDYF010000001">
    <property type="protein sequence ID" value="MDR7355788.1"/>
    <property type="molecule type" value="Genomic_DNA"/>
</dbReference>
<proteinExistence type="predicted"/>
<evidence type="ECO:0000256" key="1">
    <source>
        <dbReference type="SAM" id="Phobius"/>
    </source>
</evidence>
<name>A0ABU2BB07_9CORY</name>
<evidence type="ECO:0000313" key="2">
    <source>
        <dbReference type="EMBL" id="MDR7355788.1"/>
    </source>
</evidence>
<feature type="transmembrane region" description="Helical" evidence="1">
    <location>
        <begin position="69"/>
        <end position="88"/>
    </location>
</feature>
<comment type="caution">
    <text evidence="2">The sequence shown here is derived from an EMBL/GenBank/DDBJ whole genome shotgun (WGS) entry which is preliminary data.</text>
</comment>
<keyword evidence="3" id="KW-1185">Reference proteome</keyword>
<accession>A0ABU2BB07</accession>
<sequence length="104" mass="11489">MHGCDKVPSDGIRTVGTEGKGRVSMQTLRFFCVLLLVWAGSQIITWGYSELILKGSQLERMLGLEDVGLPLKIFVYTLFPLPFSVVITRRLLGGEPYLVLGTST</sequence>
<keyword evidence="1" id="KW-1133">Transmembrane helix</keyword>
<organism evidence="2 3">
    <name type="scientific">Corynebacterium felinum</name>
    <dbReference type="NCBI Taxonomy" id="131318"/>
    <lineage>
        <taxon>Bacteria</taxon>
        <taxon>Bacillati</taxon>
        <taxon>Actinomycetota</taxon>
        <taxon>Actinomycetes</taxon>
        <taxon>Mycobacteriales</taxon>
        <taxon>Corynebacteriaceae</taxon>
        <taxon>Corynebacterium</taxon>
    </lineage>
</organism>
<keyword evidence="1" id="KW-0472">Membrane</keyword>